<keyword evidence="4" id="KW-1185">Reference proteome</keyword>
<sequence length="471" mass="51680">MHAPVSWKRGPRPSSNPSQSSPTTWRKLITRRSQVRILPPLYAERPAFAGLSSFRANGPGGVGSREATSCRPFHMSYRFAAHETPPTVKRRRPFHSATCFEINETGASVKRVTGDIRPESELDLLRSVERRVAERMPRSWSVSMDREVSSGPGRLDGVLIVRAPDHQTAIIPVEAKLAVSPRDLPLMLEQVRRLVAEDPAMTAPPLIVARYLNPRVRASLVEQGLSYADATGNLRLTSERPAIYVEAAGADADPWRGPEKATRSLSGRPAAKIVRALVDFRPPVGVRELAARSGASPATVSRVVDYLDRETLVRRDERGTVTDVDIVALLRQWSGDYFGGRVRPSVTGFEPRGPLRVLERLPGIAARSAVTGSLSARRVVELAPPAMALVYADEPERVAGGLRLRDNGPANVVIARPPDPVVYERADLVDGVTFCAWSQTAVDLLTGPGRSPAEGEGLLYWMVENERAWRR</sequence>
<evidence type="ECO:0000259" key="2">
    <source>
        <dbReference type="Pfam" id="PF09339"/>
    </source>
</evidence>
<dbReference type="AlphaFoldDB" id="A0A660LBP6"/>
<gene>
    <name evidence="3" type="ORF">C8N24_1468</name>
</gene>
<reference evidence="3 4" key="1">
    <citation type="submission" date="2018-10" db="EMBL/GenBank/DDBJ databases">
        <title>Genomic Encyclopedia of Archaeal and Bacterial Type Strains, Phase II (KMG-II): from individual species to whole genera.</title>
        <authorList>
            <person name="Goeker M."/>
        </authorList>
    </citation>
    <scope>NUCLEOTIDE SEQUENCE [LARGE SCALE GENOMIC DNA]</scope>
    <source>
        <strain evidence="3 4">DSM 14954</strain>
    </source>
</reference>
<evidence type="ECO:0000313" key="3">
    <source>
        <dbReference type="EMBL" id="RKQ91645.1"/>
    </source>
</evidence>
<accession>A0A660LBP6</accession>
<protein>
    <recommendedName>
        <fullName evidence="2">HTH iclR-type domain-containing protein</fullName>
    </recommendedName>
</protein>
<proteinExistence type="predicted"/>
<evidence type="ECO:0000256" key="1">
    <source>
        <dbReference type="SAM" id="MobiDB-lite"/>
    </source>
</evidence>
<organism evidence="3 4">
    <name type="scientific">Solirubrobacter pauli</name>
    <dbReference type="NCBI Taxonomy" id="166793"/>
    <lineage>
        <taxon>Bacteria</taxon>
        <taxon>Bacillati</taxon>
        <taxon>Actinomycetota</taxon>
        <taxon>Thermoleophilia</taxon>
        <taxon>Solirubrobacterales</taxon>
        <taxon>Solirubrobacteraceae</taxon>
        <taxon>Solirubrobacter</taxon>
    </lineage>
</organism>
<dbReference type="InterPro" id="IPR036390">
    <property type="entry name" value="WH_DNA-bd_sf"/>
</dbReference>
<dbReference type="SUPFAM" id="SSF46785">
    <property type="entry name" value="Winged helix' DNA-binding domain"/>
    <property type="match status" value="1"/>
</dbReference>
<dbReference type="Proteomes" id="UP000278962">
    <property type="component" value="Unassembled WGS sequence"/>
</dbReference>
<comment type="caution">
    <text evidence="3">The sequence shown here is derived from an EMBL/GenBank/DDBJ whole genome shotgun (WGS) entry which is preliminary data.</text>
</comment>
<dbReference type="EMBL" id="RBIL01000001">
    <property type="protein sequence ID" value="RKQ91645.1"/>
    <property type="molecule type" value="Genomic_DNA"/>
</dbReference>
<feature type="region of interest" description="Disordered" evidence="1">
    <location>
        <begin position="1"/>
        <end position="27"/>
    </location>
</feature>
<dbReference type="InterPro" id="IPR036388">
    <property type="entry name" value="WH-like_DNA-bd_sf"/>
</dbReference>
<feature type="domain" description="HTH iclR-type" evidence="2">
    <location>
        <begin position="270"/>
        <end position="316"/>
    </location>
</feature>
<dbReference type="InterPro" id="IPR005471">
    <property type="entry name" value="Tscrpt_reg_IclR_N"/>
</dbReference>
<evidence type="ECO:0000313" key="4">
    <source>
        <dbReference type="Proteomes" id="UP000278962"/>
    </source>
</evidence>
<dbReference type="Pfam" id="PF09339">
    <property type="entry name" value="HTH_IclR"/>
    <property type="match status" value="1"/>
</dbReference>
<feature type="compositionally biased region" description="Low complexity" evidence="1">
    <location>
        <begin position="12"/>
        <end position="22"/>
    </location>
</feature>
<dbReference type="GO" id="GO:0003677">
    <property type="term" value="F:DNA binding"/>
    <property type="evidence" value="ECO:0007669"/>
    <property type="project" value="InterPro"/>
</dbReference>
<dbReference type="GO" id="GO:0006355">
    <property type="term" value="P:regulation of DNA-templated transcription"/>
    <property type="evidence" value="ECO:0007669"/>
    <property type="project" value="InterPro"/>
</dbReference>
<name>A0A660LBP6_9ACTN</name>
<dbReference type="Gene3D" id="1.10.10.10">
    <property type="entry name" value="Winged helix-like DNA-binding domain superfamily/Winged helix DNA-binding domain"/>
    <property type="match status" value="1"/>
</dbReference>